<keyword evidence="1" id="KW-0229">DNA integration</keyword>
<dbReference type="SUPFAM" id="SSF47823">
    <property type="entry name" value="lambda integrase-like, N-terminal domain"/>
    <property type="match status" value="1"/>
</dbReference>
<dbReference type="InterPro" id="IPR050090">
    <property type="entry name" value="Tyrosine_recombinase_XerCD"/>
</dbReference>
<dbReference type="PANTHER" id="PTHR30349">
    <property type="entry name" value="PHAGE INTEGRASE-RELATED"/>
    <property type="match status" value="1"/>
</dbReference>
<accession>A0ABN1R672</accession>
<comment type="caution">
    <text evidence="7">The sequence shown here is derived from an EMBL/GenBank/DDBJ whole genome shotgun (WGS) entry which is preliminary data.</text>
</comment>
<dbReference type="InterPro" id="IPR044068">
    <property type="entry name" value="CB"/>
</dbReference>
<keyword evidence="2 4" id="KW-0238">DNA-binding</keyword>
<dbReference type="InterPro" id="IPR013762">
    <property type="entry name" value="Integrase-like_cat_sf"/>
</dbReference>
<evidence type="ECO:0000259" key="6">
    <source>
        <dbReference type="PROSITE" id="PS51900"/>
    </source>
</evidence>
<organism evidence="7 8">
    <name type="scientific">Actinocorallia libanotica</name>
    <dbReference type="NCBI Taxonomy" id="46162"/>
    <lineage>
        <taxon>Bacteria</taxon>
        <taxon>Bacillati</taxon>
        <taxon>Actinomycetota</taxon>
        <taxon>Actinomycetes</taxon>
        <taxon>Streptosporangiales</taxon>
        <taxon>Thermomonosporaceae</taxon>
        <taxon>Actinocorallia</taxon>
    </lineage>
</organism>
<evidence type="ECO:0000256" key="1">
    <source>
        <dbReference type="ARBA" id="ARBA00022908"/>
    </source>
</evidence>
<dbReference type="EMBL" id="BAAAHH010000012">
    <property type="protein sequence ID" value="GAA0952403.1"/>
    <property type="molecule type" value="Genomic_DNA"/>
</dbReference>
<evidence type="ECO:0000256" key="3">
    <source>
        <dbReference type="ARBA" id="ARBA00023172"/>
    </source>
</evidence>
<feature type="domain" description="Core-binding (CB)" evidence="6">
    <location>
        <begin position="9"/>
        <end position="107"/>
    </location>
</feature>
<proteinExistence type="predicted"/>
<dbReference type="Pfam" id="PF02899">
    <property type="entry name" value="Phage_int_SAM_1"/>
    <property type="match status" value="1"/>
</dbReference>
<dbReference type="InterPro" id="IPR010998">
    <property type="entry name" value="Integrase_recombinase_N"/>
</dbReference>
<dbReference type="InterPro" id="IPR004107">
    <property type="entry name" value="Integrase_SAM-like_N"/>
</dbReference>
<dbReference type="PANTHER" id="PTHR30349:SF90">
    <property type="entry name" value="TYROSINE RECOMBINASE XERD"/>
    <property type="match status" value="1"/>
</dbReference>
<dbReference type="PROSITE" id="PS51900">
    <property type="entry name" value="CB"/>
    <property type="match status" value="1"/>
</dbReference>
<evidence type="ECO:0000313" key="7">
    <source>
        <dbReference type="EMBL" id="GAA0952403.1"/>
    </source>
</evidence>
<dbReference type="InterPro" id="IPR011010">
    <property type="entry name" value="DNA_brk_join_enz"/>
</dbReference>
<dbReference type="Gene3D" id="1.10.443.10">
    <property type="entry name" value="Intergrase catalytic core"/>
    <property type="match status" value="1"/>
</dbReference>
<feature type="domain" description="Tyr recombinase" evidence="5">
    <location>
        <begin position="128"/>
        <end position="331"/>
    </location>
</feature>
<protein>
    <submittedName>
        <fullName evidence="7">Tyrosine recombinase XerC</fullName>
    </submittedName>
</protein>
<keyword evidence="8" id="KW-1185">Reference proteome</keyword>
<evidence type="ECO:0000259" key="5">
    <source>
        <dbReference type="PROSITE" id="PS51898"/>
    </source>
</evidence>
<evidence type="ECO:0000313" key="8">
    <source>
        <dbReference type="Proteomes" id="UP001500665"/>
    </source>
</evidence>
<evidence type="ECO:0000256" key="2">
    <source>
        <dbReference type="ARBA" id="ARBA00023125"/>
    </source>
</evidence>
<evidence type="ECO:0000256" key="4">
    <source>
        <dbReference type="PROSITE-ProRule" id="PRU01248"/>
    </source>
</evidence>
<keyword evidence="3" id="KW-0233">DNA recombination</keyword>
<dbReference type="RefSeq" id="WP_344241680.1">
    <property type="nucleotide sequence ID" value="NZ_BAAAHH010000012.1"/>
</dbReference>
<reference evidence="7 8" key="1">
    <citation type="journal article" date="2019" name="Int. J. Syst. Evol. Microbiol.">
        <title>The Global Catalogue of Microorganisms (GCM) 10K type strain sequencing project: providing services to taxonomists for standard genome sequencing and annotation.</title>
        <authorList>
            <consortium name="The Broad Institute Genomics Platform"/>
            <consortium name="The Broad Institute Genome Sequencing Center for Infectious Disease"/>
            <person name="Wu L."/>
            <person name="Ma J."/>
        </authorList>
    </citation>
    <scope>NUCLEOTIDE SEQUENCE [LARGE SCALE GENOMIC DNA]</scope>
    <source>
        <strain evidence="7 8">JCM 10696</strain>
    </source>
</reference>
<sequence length="352" mass="38988">MAGQLDQTENMAQLFAAWINVKRAGKGLSDNTETAYRQGLAAWCKELAVFHDLDVPDDEDPMSVITPEHVYEDALIACAAAFQRQGYSERTRAGRLSALRGICKWLTKTRRLPFDPSVELEFPRIPARLPVALTNEELGRIVVAASTPYERARNQWISRDRALLAVYAGAGPRAAEGLSLTVRDVKREEGGALLLLHGKGNKDRNVPVDDLVVDSIDDYLAEREALLGPYEPGDPLFLTFDAWGIRQDKPPVARPMTTGMLEYLVDQWFLRAAVRRPEGELAHVFRHTFAVGVLRGGGSINELQALLGHEDMATTGIYTRVAAEDVMDLSKVSPVLAHLRDTRQPPEPEPEA</sequence>
<dbReference type="PROSITE" id="PS51898">
    <property type="entry name" value="TYR_RECOMBINASE"/>
    <property type="match status" value="1"/>
</dbReference>
<dbReference type="Pfam" id="PF00589">
    <property type="entry name" value="Phage_integrase"/>
    <property type="match status" value="1"/>
</dbReference>
<dbReference type="InterPro" id="IPR002104">
    <property type="entry name" value="Integrase_catalytic"/>
</dbReference>
<dbReference type="Gene3D" id="1.10.150.130">
    <property type="match status" value="1"/>
</dbReference>
<gene>
    <name evidence="7" type="primary">xerC</name>
    <name evidence="7" type="ORF">GCM10009550_33090</name>
</gene>
<name>A0ABN1R672_9ACTN</name>
<dbReference type="Proteomes" id="UP001500665">
    <property type="component" value="Unassembled WGS sequence"/>
</dbReference>
<dbReference type="SUPFAM" id="SSF56349">
    <property type="entry name" value="DNA breaking-rejoining enzymes"/>
    <property type="match status" value="1"/>
</dbReference>